<dbReference type="InterPro" id="IPR006035">
    <property type="entry name" value="Ureohydrolase"/>
</dbReference>
<proteinExistence type="inferred from homology"/>
<name>A0A917K420_9BACL</name>
<accession>A0A917K420</accession>
<gene>
    <name evidence="2" type="ORF">GCM10010885_06840</name>
</gene>
<dbReference type="Gene3D" id="3.40.800.10">
    <property type="entry name" value="Ureohydrolase domain"/>
    <property type="match status" value="1"/>
</dbReference>
<dbReference type="PROSITE" id="PS51409">
    <property type="entry name" value="ARGINASE_2"/>
    <property type="match status" value="1"/>
</dbReference>
<sequence>MFAGHGVTFLRFDEALAPPRLCTHVPAEWLDCTDLRGTHGFCDPSTARILAERLARRRYRGVTFIGSGAYHYVTYLLLREIQDPFALVLFDHHTDMAVGPSSASDLNPAFAFDPAAGPATALEPHTWLHCGNWVRAALQNLPALQRVVIVGARREDEARRLDPRVTVIWEEELGASGMPVAALWQRVRRVLRGWPIYVSIDKDVLAPADAMTDWDAGSMRLVALTAWLRRLITKYPLVGLDVCGEWPAAPSELWQPHVRTAVLHNERANQAILAAVKAG</sequence>
<keyword evidence="3" id="KW-1185">Reference proteome</keyword>
<organism evidence="2 3">
    <name type="scientific">Alicyclobacillus cellulosilyticus</name>
    <dbReference type="NCBI Taxonomy" id="1003997"/>
    <lineage>
        <taxon>Bacteria</taxon>
        <taxon>Bacillati</taxon>
        <taxon>Bacillota</taxon>
        <taxon>Bacilli</taxon>
        <taxon>Bacillales</taxon>
        <taxon>Alicyclobacillaceae</taxon>
        <taxon>Alicyclobacillus</taxon>
    </lineage>
</organism>
<reference evidence="2" key="1">
    <citation type="journal article" date="2014" name="Int. J. Syst. Evol. Microbiol.">
        <title>Complete genome sequence of Corynebacterium casei LMG S-19264T (=DSM 44701T), isolated from a smear-ripened cheese.</title>
        <authorList>
            <consortium name="US DOE Joint Genome Institute (JGI-PGF)"/>
            <person name="Walter F."/>
            <person name="Albersmeier A."/>
            <person name="Kalinowski J."/>
            <person name="Ruckert C."/>
        </authorList>
    </citation>
    <scope>NUCLEOTIDE SEQUENCE</scope>
    <source>
        <strain evidence="2">JCM 18487</strain>
    </source>
</reference>
<protein>
    <recommendedName>
        <fullName evidence="4">Arginase family protein</fullName>
    </recommendedName>
</protein>
<reference evidence="2" key="2">
    <citation type="submission" date="2020-09" db="EMBL/GenBank/DDBJ databases">
        <authorList>
            <person name="Sun Q."/>
            <person name="Ohkuma M."/>
        </authorList>
    </citation>
    <scope>NUCLEOTIDE SEQUENCE</scope>
    <source>
        <strain evidence="2">JCM 18487</strain>
    </source>
</reference>
<dbReference type="Proteomes" id="UP000637695">
    <property type="component" value="Unassembled WGS sequence"/>
</dbReference>
<evidence type="ECO:0000256" key="1">
    <source>
        <dbReference type="PROSITE-ProRule" id="PRU00742"/>
    </source>
</evidence>
<dbReference type="Pfam" id="PF00491">
    <property type="entry name" value="Arginase"/>
    <property type="match status" value="1"/>
</dbReference>
<dbReference type="SUPFAM" id="SSF52768">
    <property type="entry name" value="Arginase/deacetylase"/>
    <property type="match status" value="1"/>
</dbReference>
<evidence type="ECO:0008006" key="4">
    <source>
        <dbReference type="Google" id="ProtNLM"/>
    </source>
</evidence>
<dbReference type="EMBL" id="BMOY01000007">
    <property type="protein sequence ID" value="GGJ00244.1"/>
    <property type="molecule type" value="Genomic_DNA"/>
</dbReference>
<dbReference type="GO" id="GO:0016813">
    <property type="term" value="F:hydrolase activity, acting on carbon-nitrogen (but not peptide) bonds, in linear amidines"/>
    <property type="evidence" value="ECO:0007669"/>
    <property type="project" value="UniProtKB-ARBA"/>
</dbReference>
<evidence type="ECO:0000313" key="3">
    <source>
        <dbReference type="Proteomes" id="UP000637695"/>
    </source>
</evidence>
<comment type="caution">
    <text evidence="2">The sequence shown here is derived from an EMBL/GenBank/DDBJ whole genome shotgun (WGS) entry which is preliminary data.</text>
</comment>
<comment type="similarity">
    <text evidence="1">Belongs to the arginase family.</text>
</comment>
<evidence type="ECO:0000313" key="2">
    <source>
        <dbReference type="EMBL" id="GGJ00244.1"/>
    </source>
</evidence>
<dbReference type="RefSeq" id="WP_188881162.1">
    <property type="nucleotide sequence ID" value="NZ_BMOY01000007.1"/>
</dbReference>
<dbReference type="InterPro" id="IPR023696">
    <property type="entry name" value="Ureohydrolase_dom_sf"/>
</dbReference>
<dbReference type="AlphaFoldDB" id="A0A917K420"/>
<dbReference type="GO" id="GO:0046872">
    <property type="term" value="F:metal ion binding"/>
    <property type="evidence" value="ECO:0007669"/>
    <property type="project" value="InterPro"/>
</dbReference>